<dbReference type="Proteomes" id="UP001630303">
    <property type="component" value="Unassembled WGS sequence"/>
</dbReference>
<dbReference type="EMBL" id="JAROCE010000001">
    <property type="protein sequence ID" value="MFM2719442.1"/>
    <property type="molecule type" value="Genomic_DNA"/>
</dbReference>
<proteinExistence type="predicted"/>
<sequence>MSVVPRAADDFAETVRRIAAIMTELADQLALARAQETSLRAEIESLRDAVRGYRTSSDEMGIGSTEDTWGPGQFAHNQELIAACLSLRSLRDAAIEEARRDLASISQPDIVLSSSNAAGTSPSSTAWTTEYDAIADGVAFAILAKLSAGTADDALALLAAHDDWRRLFASNPPDATAVNAWWTQLAASNPGALDSLVLGASVIVGTLGGVPPANRVAANAVNAKNRIPLVEAEIRRMSELSLAHGGPDFLAWRDVIGRLERQLDYLQRAADGDVQLYLYEPDSQSIIEMIGTLDVNTTDVITYVPGTFTSVHSFYGDQVQQVGRWLRTNDPRVVTFVWKEGLFPGEDVVSGAMDFARIVEANDQGAALDTGRLIADFQHELLSSSSEAAAAEQGGMGHSWGLGGISSSEVAGAKYAQVHSLAGAGLPSAWTPSSSTEYFHWGYTDALSIVQGTGAVWDGRVPTREGVFESHVYVREGDFTLYIPSGASSRNAVIAPVPPASIPLTTTPIENHNLIASDNPENQTALFHMLREIER</sequence>
<dbReference type="RefSeq" id="WP_408904942.1">
    <property type="nucleotide sequence ID" value="NZ_JAROCE010000001.1"/>
</dbReference>
<reference evidence="1 2" key="1">
    <citation type="submission" date="2023-03" db="EMBL/GenBank/DDBJ databases">
        <title>MT1 and MT2 Draft Genomes of Novel Species.</title>
        <authorList>
            <person name="Venkateswaran K."/>
        </authorList>
    </citation>
    <scope>NUCLEOTIDE SEQUENCE [LARGE SCALE GENOMIC DNA]</scope>
    <source>
        <strain evidence="1 2">IF8SW-P5</strain>
    </source>
</reference>
<keyword evidence="2" id="KW-1185">Reference proteome</keyword>
<accession>A0ABW9GF22</accession>
<evidence type="ECO:0000313" key="2">
    <source>
        <dbReference type="Proteomes" id="UP001630303"/>
    </source>
</evidence>
<name>A0ABW9GF22_9MICO</name>
<gene>
    <name evidence="1" type="ORF">P5G46_02890</name>
</gene>
<protein>
    <submittedName>
        <fullName evidence="1">Uncharacterized protein</fullName>
    </submittedName>
</protein>
<comment type="caution">
    <text evidence="1">The sequence shown here is derived from an EMBL/GenBank/DDBJ whole genome shotgun (WGS) entry which is preliminary data.</text>
</comment>
<organism evidence="1 2">
    <name type="scientific">Microbacterium mcarthurae</name>
    <dbReference type="NCBI Taxonomy" id="3035918"/>
    <lineage>
        <taxon>Bacteria</taxon>
        <taxon>Bacillati</taxon>
        <taxon>Actinomycetota</taxon>
        <taxon>Actinomycetes</taxon>
        <taxon>Micrococcales</taxon>
        <taxon>Microbacteriaceae</taxon>
        <taxon>Microbacterium</taxon>
    </lineage>
</organism>
<evidence type="ECO:0000313" key="1">
    <source>
        <dbReference type="EMBL" id="MFM2719442.1"/>
    </source>
</evidence>